<dbReference type="GO" id="GO:0032259">
    <property type="term" value="P:methylation"/>
    <property type="evidence" value="ECO:0007669"/>
    <property type="project" value="UniProtKB-KW"/>
</dbReference>
<dbReference type="EMBL" id="SWBR01000003">
    <property type="protein sequence ID" value="TKC08182.1"/>
    <property type="molecule type" value="Genomic_DNA"/>
</dbReference>
<dbReference type="RefSeq" id="WP_136841896.1">
    <property type="nucleotide sequence ID" value="NZ_SWBR01000003.1"/>
</dbReference>
<organism evidence="2 3">
    <name type="scientific">Pedobacter polaris</name>
    <dbReference type="NCBI Taxonomy" id="2571273"/>
    <lineage>
        <taxon>Bacteria</taxon>
        <taxon>Pseudomonadati</taxon>
        <taxon>Bacteroidota</taxon>
        <taxon>Sphingobacteriia</taxon>
        <taxon>Sphingobacteriales</taxon>
        <taxon>Sphingobacteriaceae</taxon>
        <taxon>Pedobacter</taxon>
    </lineage>
</organism>
<comment type="caution">
    <text evidence="2">The sequence shown here is derived from an EMBL/GenBank/DDBJ whole genome shotgun (WGS) entry which is preliminary data.</text>
</comment>
<keyword evidence="2" id="KW-0489">Methyltransferase</keyword>
<proteinExistence type="predicted"/>
<dbReference type="Proteomes" id="UP000309488">
    <property type="component" value="Unassembled WGS sequence"/>
</dbReference>
<protein>
    <submittedName>
        <fullName evidence="2">FkbM family methyltransferase</fullName>
    </submittedName>
</protein>
<reference evidence="2 3" key="1">
    <citation type="submission" date="2019-04" db="EMBL/GenBank/DDBJ databases">
        <title>Pedobacter sp. RP-3-22 sp. nov., isolated from Arctic soil.</title>
        <authorList>
            <person name="Dahal R.H."/>
            <person name="Kim D.-U."/>
        </authorList>
    </citation>
    <scope>NUCLEOTIDE SEQUENCE [LARGE SCALE GENOMIC DNA]</scope>
    <source>
        <strain evidence="2 3">RP-3-22</strain>
    </source>
</reference>
<sequence>MIILKCQYLFNKILSKFFNIYTKLSFSQTGEDLIIQFIIGSLQLKKVTYLDVGTNHPFNMNNTFLMYLNGMNGVCVEPNPKLFNQIKRNRRRDKCLNVGVGINNEKTSTYYMMENSLLSTFSEEEANRMEKNGEAKILKSIPMELININDLIKFNFTTCPDVISLDAEGVDVEILNEFDFNTYRPKIFCIETISYSTNLTGVKSEEIINLMSKNGYKIFADTYVNTIFIEENLFN</sequence>
<evidence type="ECO:0000259" key="1">
    <source>
        <dbReference type="Pfam" id="PF05050"/>
    </source>
</evidence>
<name>A0A4U1CR19_9SPHI</name>
<gene>
    <name evidence="2" type="ORF">FA048_13570</name>
</gene>
<keyword evidence="2" id="KW-0808">Transferase</keyword>
<dbReference type="OrthoDB" id="9801609at2"/>
<dbReference type="Pfam" id="PF05050">
    <property type="entry name" value="Methyltransf_21"/>
    <property type="match status" value="1"/>
</dbReference>
<evidence type="ECO:0000313" key="2">
    <source>
        <dbReference type="EMBL" id="TKC08182.1"/>
    </source>
</evidence>
<dbReference type="Gene3D" id="3.40.50.150">
    <property type="entry name" value="Vaccinia Virus protein VP39"/>
    <property type="match status" value="1"/>
</dbReference>
<evidence type="ECO:0000313" key="3">
    <source>
        <dbReference type="Proteomes" id="UP000309488"/>
    </source>
</evidence>
<dbReference type="SUPFAM" id="SSF53335">
    <property type="entry name" value="S-adenosyl-L-methionine-dependent methyltransferases"/>
    <property type="match status" value="1"/>
</dbReference>
<keyword evidence="3" id="KW-1185">Reference proteome</keyword>
<feature type="domain" description="Methyltransferase FkbM" evidence="1">
    <location>
        <begin position="51"/>
        <end position="218"/>
    </location>
</feature>
<dbReference type="GO" id="GO:0008168">
    <property type="term" value="F:methyltransferase activity"/>
    <property type="evidence" value="ECO:0007669"/>
    <property type="project" value="UniProtKB-KW"/>
</dbReference>
<dbReference type="InterPro" id="IPR029063">
    <property type="entry name" value="SAM-dependent_MTases_sf"/>
</dbReference>
<dbReference type="InterPro" id="IPR006342">
    <property type="entry name" value="FkbM_mtfrase"/>
</dbReference>
<dbReference type="AlphaFoldDB" id="A0A4U1CR19"/>
<accession>A0A4U1CR19</accession>
<dbReference type="NCBIfam" id="TIGR01444">
    <property type="entry name" value="fkbM_fam"/>
    <property type="match status" value="1"/>
</dbReference>